<dbReference type="EMBL" id="AWTT01000043">
    <property type="protein sequence ID" value="KIS02868.1"/>
    <property type="molecule type" value="Genomic_DNA"/>
</dbReference>
<keyword evidence="7" id="KW-0812">Transmembrane</keyword>
<dbReference type="STRING" id="1335616.WDC_1544"/>
<dbReference type="PROSITE" id="PS52029">
    <property type="entry name" value="LD_TPASE"/>
    <property type="match status" value="1"/>
</dbReference>
<dbReference type="PANTHER" id="PTHR30582:SF2">
    <property type="entry name" value="L,D-TRANSPEPTIDASE YCIB-RELATED"/>
    <property type="match status" value="1"/>
</dbReference>
<evidence type="ECO:0000256" key="5">
    <source>
        <dbReference type="ARBA" id="ARBA00023316"/>
    </source>
</evidence>
<dbReference type="GO" id="GO:0018104">
    <property type="term" value="P:peptidoglycan-protein cross-linking"/>
    <property type="evidence" value="ECO:0007669"/>
    <property type="project" value="TreeGrafter"/>
</dbReference>
<evidence type="ECO:0000256" key="2">
    <source>
        <dbReference type="ARBA" id="ARBA00022679"/>
    </source>
</evidence>
<feature type="transmembrane region" description="Helical" evidence="7">
    <location>
        <begin position="7"/>
        <end position="29"/>
    </location>
</feature>
<dbReference type="InterPro" id="IPR038063">
    <property type="entry name" value="Transpep_catalytic_dom"/>
</dbReference>
<name>A0A0D0Y3N5_9LACO</name>
<keyword evidence="9" id="KW-0378">Hydrolase</keyword>
<dbReference type="InterPro" id="IPR005490">
    <property type="entry name" value="LD_TPept_cat_dom"/>
</dbReference>
<evidence type="ECO:0000313" key="10">
    <source>
        <dbReference type="Proteomes" id="UP000032279"/>
    </source>
</evidence>
<keyword evidence="7" id="KW-0472">Membrane</keyword>
<keyword evidence="7" id="KW-1133">Transmembrane helix</keyword>
<feature type="active site" description="Nucleophile" evidence="6">
    <location>
        <position position="182"/>
    </location>
</feature>
<dbReference type="AlphaFoldDB" id="A0A0D0Y3N5"/>
<evidence type="ECO:0000259" key="8">
    <source>
        <dbReference type="PROSITE" id="PS52029"/>
    </source>
</evidence>
<evidence type="ECO:0000256" key="6">
    <source>
        <dbReference type="PROSITE-ProRule" id="PRU01373"/>
    </source>
</evidence>
<evidence type="ECO:0000256" key="4">
    <source>
        <dbReference type="ARBA" id="ARBA00022984"/>
    </source>
</evidence>
<dbReference type="UniPathway" id="UPA00219"/>
<evidence type="ECO:0000256" key="3">
    <source>
        <dbReference type="ARBA" id="ARBA00022960"/>
    </source>
</evidence>
<proteinExistence type="predicted"/>
<protein>
    <submittedName>
        <fullName evidence="9">D-alanyl-D-alanine carboxypeptidase</fullName>
        <ecNumber evidence="9">3.4.16.4</ecNumber>
    </submittedName>
</protein>
<feature type="active site" description="Proton donor/acceptor" evidence="6">
    <location>
        <position position="155"/>
    </location>
</feature>
<dbReference type="InterPro" id="IPR050979">
    <property type="entry name" value="LD-transpeptidase"/>
</dbReference>
<keyword evidence="9" id="KW-0645">Protease</keyword>
<organism evidence="9 10">
    <name type="scientific">Paucilactobacillus wasatchensis</name>
    <dbReference type="NCBI Taxonomy" id="1335616"/>
    <lineage>
        <taxon>Bacteria</taxon>
        <taxon>Bacillati</taxon>
        <taxon>Bacillota</taxon>
        <taxon>Bacilli</taxon>
        <taxon>Lactobacillales</taxon>
        <taxon>Lactobacillaceae</taxon>
        <taxon>Paucilactobacillus</taxon>
    </lineage>
</organism>
<keyword evidence="10" id="KW-1185">Reference proteome</keyword>
<feature type="domain" description="L,D-TPase catalytic" evidence="8">
    <location>
        <begin position="81"/>
        <end position="206"/>
    </location>
</feature>
<dbReference type="PATRIC" id="fig|1335616.4.peg.1552"/>
<keyword evidence="3 6" id="KW-0133">Cell shape</keyword>
<dbReference type="GO" id="GO:0009002">
    <property type="term" value="F:serine-type D-Ala-D-Ala carboxypeptidase activity"/>
    <property type="evidence" value="ECO:0007669"/>
    <property type="project" value="UniProtKB-EC"/>
</dbReference>
<keyword evidence="9" id="KW-0121">Carboxypeptidase</keyword>
<gene>
    <name evidence="9" type="ORF">WDC_1544</name>
</gene>
<dbReference type="GO" id="GO:0071555">
    <property type="term" value="P:cell wall organization"/>
    <property type="evidence" value="ECO:0007669"/>
    <property type="project" value="UniProtKB-UniRule"/>
</dbReference>
<evidence type="ECO:0000256" key="7">
    <source>
        <dbReference type="SAM" id="Phobius"/>
    </source>
</evidence>
<evidence type="ECO:0000313" key="9">
    <source>
        <dbReference type="EMBL" id="KIS02868.1"/>
    </source>
</evidence>
<dbReference type="Proteomes" id="UP000032279">
    <property type="component" value="Unassembled WGS sequence"/>
</dbReference>
<dbReference type="PANTHER" id="PTHR30582">
    <property type="entry name" value="L,D-TRANSPEPTIDASE"/>
    <property type="match status" value="1"/>
</dbReference>
<dbReference type="CDD" id="cd16913">
    <property type="entry name" value="YkuD_like"/>
    <property type="match status" value="1"/>
</dbReference>
<accession>A0A0D0Y3N5</accession>
<dbReference type="EC" id="3.4.16.4" evidence="9"/>
<dbReference type="GO" id="GO:0008360">
    <property type="term" value="P:regulation of cell shape"/>
    <property type="evidence" value="ECO:0007669"/>
    <property type="project" value="UniProtKB-UniRule"/>
</dbReference>
<dbReference type="Pfam" id="PF03734">
    <property type="entry name" value="YkuD"/>
    <property type="match status" value="1"/>
</dbReference>
<comment type="caution">
    <text evidence="9">The sequence shown here is derived from an EMBL/GenBank/DDBJ whole genome shotgun (WGS) entry which is preliminary data.</text>
</comment>
<evidence type="ECO:0000256" key="1">
    <source>
        <dbReference type="ARBA" id="ARBA00004752"/>
    </source>
</evidence>
<comment type="pathway">
    <text evidence="1 6">Cell wall biogenesis; peptidoglycan biosynthesis.</text>
</comment>
<keyword evidence="5 6" id="KW-0961">Cell wall biogenesis/degradation</keyword>
<dbReference type="Gene3D" id="2.40.440.10">
    <property type="entry name" value="L,D-transpeptidase catalytic domain-like"/>
    <property type="match status" value="1"/>
</dbReference>
<sequence>MNKSLKHMLWVVCASFVMTIVYTVILGTVNSRAQSKNKVDQQSKQTVQVKEKKAKPAPVQIDWRKSSEQKAYPDWNQHPNAWVHVSLKKQRVYIMDGQQCLYTMYASTGSGGDNATPTGTYHIQAERGTFFYNPKSGEGARNWVSWKDHGIYLFHSVPTNSANQIVQSQAEKLGKSAASHGCVRLSLPDSKWMYDTIPVGTKVVIDNG</sequence>
<dbReference type="GO" id="GO:0005576">
    <property type="term" value="C:extracellular region"/>
    <property type="evidence" value="ECO:0007669"/>
    <property type="project" value="TreeGrafter"/>
</dbReference>
<dbReference type="GO" id="GO:0071972">
    <property type="term" value="F:peptidoglycan L,D-transpeptidase activity"/>
    <property type="evidence" value="ECO:0007669"/>
    <property type="project" value="TreeGrafter"/>
</dbReference>
<keyword evidence="4 6" id="KW-0573">Peptidoglycan synthesis</keyword>
<reference evidence="9 10" key="1">
    <citation type="submission" date="2013-08" db="EMBL/GenBank/DDBJ databases">
        <title>Lactobacillus wasatchii sp. WDC04, a late gas producing bacteria isolated from aged chedder cheese.</title>
        <authorList>
            <person name="Oberg C.J."/>
            <person name="Culumber M."/>
            <person name="McMahon D.J."/>
            <person name="Broadbent J.R."/>
            <person name="Oberg T.S."/>
            <person name="Ortaki F."/>
        </authorList>
    </citation>
    <scope>NUCLEOTIDE SEQUENCE [LARGE SCALE GENOMIC DNA]</scope>
    <source>
        <strain evidence="9 10">WDC04</strain>
    </source>
</reference>
<dbReference type="SUPFAM" id="SSF141523">
    <property type="entry name" value="L,D-transpeptidase catalytic domain-like"/>
    <property type="match status" value="1"/>
</dbReference>
<dbReference type="GO" id="GO:0016740">
    <property type="term" value="F:transferase activity"/>
    <property type="evidence" value="ECO:0007669"/>
    <property type="project" value="UniProtKB-KW"/>
</dbReference>
<keyword evidence="2" id="KW-0808">Transferase</keyword>